<name>J9GRI3_9ZZZZ</name>
<accession>J9GRI3</accession>
<proteinExistence type="predicted"/>
<reference evidence="1" key="1">
    <citation type="journal article" date="2012" name="PLoS ONE">
        <title>Gene sets for utilization of primary and secondary nutrition supplies in the distal gut of endangered iberian lynx.</title>
        <authorList>
            <person name="Alcaide M."/>
            <person name="Messina E."/>
            <person name="Richter M."/>
            <person name="Bargiela R."/>
            <person name="Peplies J."/>
            <person name="Huws S.A."/>
            <person name="Newbold C.J."/>
            <person name="Golyshin P.N."/>
            <person name="Simon M.A."/>
            <person name="Lopez G."/>
            <person name="Yakimov M.M."/>
            <person name="Ferrer M."/>
        </authorList>
    </citation>
    <scope>NUCLEOTIDE SEQUENCE</scope>
</reference>
<dbReference type="EMBL" id="AMCI01001559">
    <property type="protein sequence ID" value="EJX05153.1"/>
    <property type="molecule type" value="Genomic_DNA"/>
</dbReference>
<gene>
    <name evidence="1" type="ORF">EVA_06736</name>
</gene>
<dbReference type="AlphaFoldDB" id="J9GRI3"/>
<organism evidence="1">
    <name type="scientific">gut metagenome</name>
    <dbReference type="NCBI Taxonomy" id="749906"/>
    <lineage>
        <taxon>unclassified sequences</taxon>
        <taxon>metagenomes</taxon>
        <taxon>organismal metagenomes</taxon>
    </lineage>
</organism>
<protein>
    <submittedName>
        <fullName evidence="1">Uncharacterized protein</fullName>
    </submittedName>
</protein>
<comment type="caution">
    <text evidence="1">The sequence shown here is derived from an EMBL/GenBank/DDBJ whole genome shotgun (WGS) entry which is preliminary data.</text>
</comment>
<evidence type="ECO:0000313" key="1">
    <source>
        <dbReference type="EMBL" id="EJX05153.1"/>
    </source>
</evidence>
<sequence length="84" mass="9340">MNQDLNLAAPVEMTLQTDWTEFMAIEVTEVPLAVSQAVMEAYGTCIKEAYVSMSDEGLTFKLVLTSEEVEGTVVYLNEHGDFLM</sequence>